<dbReference type="RefSeq" id="WP_147288910.1">
    <property type="nucleotide sequence ID" value="NZ_QQAZ01000003.1"/>
</dbReference>
<keyword evidence="3" id="KW-1185">Reference proteome</keyword>
<evidence type="ECO:0000313" key="2">
    <source>
        <dbReference type="EMBL" id="RDI52832.1"/>
    </source>
</evidence>
<proteinExistence type="predicted"/>
<sequence length="173" mass="18825">MPPRTLIDLPTTPMQVAQPGPPPPPEWGRPGDSEAAALWQQAKTVLVTRVVGPQQLQTVPRLVVPIGGNQLAFRVSSHSPEAGQLAHDDRVLVQPGDWRGNPALGTQQRQGRAQLVTGGTLLPYVQSEIDAKYKWRTSLARFAHHFARGAAPYGDVIVLVTVHDPVRMLTSSR</sequence>
<gene>
    <name evidence="2" type="ORF">DFR68_103219</name>
</gene>
<dbReference type="OrthoDB" id="4566013at2"/>
<comment type="caution">
    <text evidence="2">The sequence shown here is derived from an EMBL/GenBank/DDBJ whole genome shotgun (WGS) entry which is preliminary data.</text>
</comment>
<evidence type="ECO:0000256" key="1">
    <source>
        <dbReference type="SAM" id="MobiDB-lite"/>
    </source>
</evidence>
<organism evidence="2 3">
    <name type="scientific">Nocardia mexicana</name>
    <dbReference type="NCBI Taxonomy" id="279262"/>
    <lineage>
        <taxon>Bacteria</taxon>
        <taxon>Bacillati</taxon>
        <taxon>Actinomycetota</taxon>
        <taxon>Actinomycetes</taxon>
        <taxon>Mycobacteriales</taxon>
        <taxon>Nocardiaceae</taxon>
        <taxon>Nocardia</taxon>
    </lineage>
</organism>
<feature type="region of interest" description="Disordered" evidence="1">
    <location>
        <begin position="1"/>
        <end position="32"/>
    </location>
</feature>
<dbReference type="EMBL" id="QQAZ01000003">
    <property type="protein sequence ID" value="RDI52832.1"/>
    <property type="molecule type" value="Genomic_DNA"/>
</dbReference>
<protein>
    <recommendedName>
        <fullName evidence="4">Pyridoxamine 5'-phosphate oxidase</fullName>
    </recommendedName>
</protein>
<name>A0A370H830_9NOCA</name>
<accession>A0A370H830</accession>
<evidence type="ECO:0008006" key="4">
    <source>
        <dbReference type="Google" id="ProtNLM"/>
    </source>
</evidence>
<dbReference type="SUPFAM" id="SSF50475">
    <property type="entry name" value="FMN-binding split barrel"/>
    <property type="match status" value="1"/>
</dbReference>
<dbReference type="AlphaFoldDB" id="A0A370H830"/>
<dbReference type="STRING" id="1210089.GCA_001613165_07166"/>
<dbReference type="Proteomes" id="UP000255355">
    <property type="component" value="Unassembled WGS sequence"/>
</dbReference>
<reference evidence="2 3" key="1">
    <citation type="submission" date="2018-07" db="EMBL/GenBank/DDBJ databases">
        <title>Genomic Encyclopedia of Type Strains, Phase IV (KMG-IV): sequencing the most valuable type-strain genomes for metagenomic binning, comparative biology and taxonomic classification.</title>
        <authorList>
            <person name="Goeker M."/>
        </authorList>
    </citation>
    <scope>NUCLEOTIDE SEQUENCE [LARGE SCALE GENOMIC DNA]</scope>
    <source>
        <strain evidence="2 3">DSM 44952</strain>
    </source>
</reference>
<evidence type="ECO:0000313" key="3">
    <source>
        <dbReference type="Proteomes" id="UP000255355"/>
    </source>
</evidence>